<dbReference type="GO" id="GO:0006313">
    <property type="term" value="P:DNA transposition"/>
    <property type="evidence" value="ECO:0007669"/>
    <property type="project" value="InterPro"/>
</dbReference>
<gene>
    <name evidence="2" type="ORF">ADL12_11365</name>
</gene>
<keyword evidence="3" id="KW-1185">Reference proteome</keyword>
<dbReference type="PANTHER" id="PTHR33360:SF2">
    <property type="entry name" value="TRANSPOSASE FOR INSERTION SEQUENCE ELEMENT IS200"/>
    <property type="match status" value="1"/>
</dbReference>
<dbReference type="SMART" id="SM01321">
    <property type="entry name" value="Y1_Tnp"/>
    <property type="match status" value="1"/>
</dbReference>
<name>A0A0X3V920_9ACTN</name>
<dbReference type="SUPFAM" id="SSF143422">
    <property type="entry name" value="Transposase IS200-like"/>
    <property type="match status" value="1"/>
</dbReference>
<dbReference type="NCBIfam" id="NF033573">
    <property type="entry name" value="transpos_IS200"/>
    <property type="match status" value="1"/>
</dbReference>
<dbReference type="GO" id="GO:0004803">
    <property type="term" value="F:transposase activity"/>
    <property type="evidence" value="ECO:0007669"/>
    <property type="project" value="InterPro"/>
</dbReference>
<feature type="domain" description="Transposase IS200-like" evidence="1">
    <location>
        <begin position="14"/>
        <end position="131"/>
    </location>
</feature>
<dbReference type="Proteomes" id="UP000053923">
    <property type="component" value="Unassembled WGS sequence"/>
</dbReference>
<organism evidence="2 3">
    <name type="scientific">Streptomyces regalis</name>
    <dbReference type="NCBI Taxonomy" id="68262"/>
    <lineage>
        <taxon>Bacteria</taxon>
        <taxon>Bacillati</taxon>
        <taxon>Actinomycetota</taxon>
        <taxon>Actinomycetes</taxon>
        <taxon>Kitasatosporales</taxon>
        <taxon>Streptomycetaceae</taxon>
        <taxon>Streptomyces</taxon>
    </lineage>
</organism>
<dbReference type="PANTHER" id="PTHR33360">
    <property type="entry name" value="TRANSPOSASE FOR INSERTION SEQUENCE ELEMENT IS200"/>
    <property type="match status" value="1"/>
</dbReference>
<dbReference type="InterPro" id="IPR036515">
    <property type="entry name" value="Transposase_17_sf"/>
</dbReference>
<dbReference type="EMBL" id="LLZG01000063">
    <property type="protein sequence ID" value="KUL41303.1"/>
    <property type="molecule type" value="Genomic_DNA"/>
</dbReference>
<comment type="caution">
    <text evidence="2">The sequence shown here is derived from an EMBL/GenBank/DDBJ whole genome shotgun (WGS) entry which is preliminary data.</text>
</comment>
<dbReference type="Pfam" id="PF01797">
    <property type="entry name" value="Y1_Tnp"/>
    <property type="match status" value="1"/>
</dbReference>
<evidence type="ECO:0000313" key="2">
    <source>
        <dbReference type="EMBL" id="KUL41303.1"/>
    </source>
</evidence>
<sequence>MTVTRKVRRYSGGVYDLGLHVVWCPKYRRRVLGGRVAVRLRELIEAKAAEKGWEIIALEVMPDHVHLFVKHGPKASASYVANQFKGFTSRVLRQEFPHLKSQMPTLWSSSFFVASVGAVSADTVEKYINTQWERPWTKKQKEDAERAPRV</sequence>
<dbReference type="Gene3D" id="3.30.70.1290">
    <property type="entry name" value="Transposase IS200-like"/>
    <property type="match status" value="1"/>
</dbReference>
<accession>A0A0X3V920</accession>
<evidence type="ECO:0000259" key="1">
    <source>
        <dbReference type="SMART" id="SM01321"/>
    </source>
</evidence>
<evidence type="ECO:0000313" key="3">
    <source>
        <dbReference type="Proteomes" id="UP000053923"/>
    </source>
</evidence>
<proteinExistence type="predicted"/>
<dbReference type="GO" id="GO:0003677">
    <property type="term" value="F:DNA binding"/>
    <property type="evidence" value="ECO:0007669"/>
    <property type="project" value="InterPro"/>
</dbReference>
<reference evidence="3" key="1">
    <citation type="submission" date="2015-10" db="EMBL/GenBank/DDBJ databases">
        <authorList>
            <person name="Ju K.-S."/>
            <person name="Doroghazi J.R."/>
            <person name="Metcalf W.W."/>
        </authorList>
    </citation>
    <scope>NUCLEOTIDE SEQUENCE [LARGE SCALE GENOMIC DNA]</scope>
    <source>
        <strain evidence="3">NRRL 3151</strain>
    </source>
</reference>
<dbReference type="InterPro" id="IPR002686">
    <property type="entry name" value="Transposase_17"/>
</dbReference>
<dbReference type="AlphaFoldDB" id="A0A0X3V920"/>
<protein>
    <submittedName>
        <fullName evidence="2">Transposase</fullName>
    </submittedName>
</protein>